<organism evidence="2 3">
    <name type="scientific">Micavibrio aeruginosavorus</name>
    <dbReference type="NCBI Taxonomy" id="349221"/>
    <lineage>
        <taxon>Bacteria</taxon>
        <taxon>Pseudomonadati</taxon>
        <taxon>Bdellovibrionota</taxon>
        <taxon>Bdellovibrionia</taxon>
        <taxon>Bdellovibrionales</taxon>
        <taxon>Pseudobdellovibrionaceae</taxon>
        <taxon>Micavibrio</taxon>
    </lineage>
</organism>
<dbReference type="EMBL" id="QFNK01000226">
    <property type="protein sequence ID" value="PZO83041.1"/>
    <property type="molecule type" value="Genomic_DNA"/>
</dbReference>
<dbReference type="InterPro" id="IPR013708">
    <property type="entry name" value="Shikimate_DH-bd_N"/>
</dbReference>
<accession>A0A2W5BJ42</accession>
<reference evidence="2 3" key="1">
    <citation type="submission" date="2017-08" db="EMBL/GenBank/DDBJ databases">
        <title>Infants hospitalized years apart are colonized by the same room-sourced microbial strains.</title>
        <authorList>
            <person name="Brooks B."/>
            <person name="Olm M.R."/>
            <person name="Firek B.A."/>
            <person name="Baker R."/>
            <person name="Thomas B.C."/>
            <person name="Morowitz M.J."/>
            <person name="Banfield J.F."/>
        </authorList>
    </citation>
    <scope>NUCLEOTIDE SEQUENCE [LARGE SCALE GENOMIC DNA]</scope>
    <source>
        <strain evidence="2">S2_018_000_R2_104</strain>
    </source>
</reference>
<comment type="caution">
    <text evidence="2">The sequence shown here is derived from an EMBL/GenBank/DDBJ whole genome shotgun (WGS) entry which is preliminary data.</text>
</comment>
<dbReference type="Proteomes" id="UP000249557">
    <property type="component" value="Unassembled WGS sequence"/>
</dbReference>
<sequence length="51" mass="5795">MAFIRAAVIGYPVKHSKSPLIHNHWIETHGLSGEYGRVEIAPEELRERIAN</sequence>
<dbReference type="Gene3D" id="3.40.50.10860">
    <property type="entry name" value="Leucine Dehydrogenase, chain A, domain 1"/>
    <property type="match status" value="1"/>
</dbReference>
<name>A0A2W5BJ42_9BACT</name>
<evidence type="ECO:0000313" key="3">
    <source>
        <dbReference type="Proteomes" id="UP000249557"/>
    </source>
</evidence>
<dbReference type="InterPro" id="IPR046346">
    <property type="entry name" value="Aminoacid_DH-like_N_sf"/>
</dbReference>
<protein>
    <submittedName>
        <fullName evidence="2">Shikimate dehydrogenase</fullName>
    </submittedName>
</protein>
<feature type="domain" description="Shikimate dehydrogenase substrate binding N-terminal" evidence="1">
    <location>
        <begin position="8"/>
        <end position="49"/>
    </location>
</feature>
<proteinExistence type="predicted"/>
<dbReference type="Pfam" id="PF08501">
    <property type="entry name" value="Shikimate_dh_N"/>
    <property type="match status" value="1"/>
</dbReference>
<feature type="non-terminal residue" evidence="2">
    <location>
        <position position="51"/>
    </location>
</feature>
<gene>
    <name evidence="2" type="ORF">DI626_09410</name>
</gene>
<dbReference type="SUPFAM" id="SSF53223">
    <property type="entry name" value="Aminoacid dehydrogenase-like, N-terminal domain"/>
    <property type="match status" value="1"/>
</dbReference>
<dbReference type="GO" id="GO:0004764">
    <property type="term" value="F:shikimate 3-dehydrogenase (NADP+) activity"/>
    <property type="evidence" value="ECO:0007669"/>
    <property type="project" value="InterPro"/>
</dbReference>
<evidence type="ECO:0000259" key="1">
    <source>
        <dbReference type="Pfam" id="PF08501"/>
    </source>
</evidence>
<dbReference type="AlphaFoldDB" id="A0A2W5BJ42"/>
<evidence type="ECO:0000313" key="2">
    <source>
        <dbReference type="EMBL" id="PZO83041.1"/>
    </source>
</evidence>